<sequence>MKQSVKVSVIIKILLTLFLIINLPAPTVFGANKLPKINKHKDKDIACESCHDKGSPYARPDDSICMGCHGRLY</sequence>
<reference evidence="1" key="1">
    <citation type="journal article" date="2011" name="Environ. Microbiol.">
        <title>Genomic insights into the metabolic potential of the polycyclic aromatic hydrocarbon degrading sulfate-reducing Deltaproteobacterium N47.</title>
        <authorList>
            <person name="Bergmann F."/>
            <person name="Selesi D."/>
            <person name="Weinmaier T."/>
            <person name="Tischler P."/>
            <person name="Rattei T."/>
            <person name="Meckenstock R.U."/>
        </authorList>
    </citation>
    <scope>NUCLEOTIDE SEQUENCE</scope>
</reference>
<dbReference type="EMBL" id="FR695868">
    <property type="protein sequence ID" value="CBX28210.1"/>
    <property type="molecule type" value="Genomic_DNA"/>
</dbReference>
<organism evidence="1">
    <name type="scientific">uncultured Desulfobacterium sp</name>
    <dbReference type="NCBI Taxonomy" id="201089"/>
    <lineage>
        <taxon>Bacteria</taxon>
        <taxon>Pseudomonadati</taxon>
        <taxon>Thermodesulfobacteriota</taxon>
        <taxon>Desulfobacteria</taxon>
        <taxon>Desulfobacterales</taxon>
        <taxon>Desulfobacteriaceae</taxon>
        <taxon>Desulfobacterium</taxon>
        <taxon>environmental samples</taxon>
    </lineage>
</organism>
<proteinExistence type="predicted"/>
<evidence type="ECO:0008006" key="2">
    <source>
        <dbReference type="Google" id="ProtNLM"/>
    </source>
</evidence>
<evidence type="ECO:0000313" key="1">
    <source>
        <dbReference type="EMBL" id="CBX28210.1"/>
    </source>
</evidence>
<dbReference type="InterPro" id="IPR036280">
    <property type="entry name" value="Multihaem_cyt_sf"/>
</dbReference>
<dbReference type="SUPFAM" id="SSF48695">
    <property type="entry name" value="Multiheme cytochromes"/>
    <property type="match status" value="1"/>
</dbReference>
<protein>
    <recommendedName>
        <fullName evidence="2">Cytochrome c7-like domain-containing protein</fullName>
    </recommendedName>
</protein>
<dbReference type="AlphaFoldDB" id="E1YCB6"/>
<gene>
    <name evidence="1" type="ORF">N47_G35340</name>
</gene>
<name>E1YCB6_9BACT</name>
<accession>E1YCB6</accession>